<evidence type="ECO:0000256" key="9">
    <source>
        <dbReference type="ARBA" id="ARBA00022729"/>
    </source>
</evidence>
<evidence type="ECO:0000256" key="18">
    <source>
        <dbReference type="ARBA" id="ARBA00047899"/>
    </source>
</evidence>
<evidence type="ECO:0000259" key="22">
    <source>
        <dbReference type="PROSITE" id="PS50011"/>
    </source>
</evidence>
<keyword evidence="9" id="KW-0732">Signal</keyword>
<evidence type="ECO:0000256" key="14">
    <source>
        <dbReference type="ARBA" id="ARBA00022989"/>
    </source>
</evidence>
<comment type="catalytic activity">
    <reaction evidence="18">
        <text>L-threonyl-[protein] + ATP = O-phospho-L-threonyl-[protein] + ADP + H(+)</text>
        <dbReference type="Rhea" id="RHEA:46608"/>
        <dbReference type="Rhea" id="RHEA-COMP:11060"/>
        <dbReference type="Rhea" id="RHEA-COMP:11605"/>
        <dbReference type="ChEBI" id="CHEBI:15378"/>
        <dbReference type="ChEBI" id="CHEBI:30013"/>
        <dbReference type="ChEBI" id="CHEBI:30616"/>
        <dbReference type="ChEBI" id="CHEBI:61977"/>
        <dbReference type="ChEBI" id="CHEBI:456216"/>
        <dbReference type="EC" id="2.7.11.1"/>
    </reaction>
</comment>
<evidence type="ECO:0000256" key="19">
    <source>
        <dbReference type="ARBA" id="ARBA00048679"/>
    </source>
</evidence>
<accession>A0A2P6SQQ5</accession>
<evidence type="ECO:0000256" key="13">
    <source>
        <dbReference type="ARBA" id="ARBA00022840"/>
    </source>
</evidence>
<dbReference type="SUPFAM" id="SSF52047">
    <property type="entry name" value="RNI-like"/>
    <property type="match status" value="1"/>
</dbReference>
<evidence type="ECO:0000256" key="15">
    <source>
        <dbReference type="ARBA" id="ARBA00023136"/>
    </source>
</evidence>
<comment type="subcellular location">
    <subcellularLocation>
        <location evidence="1">Cell membrane</location>
    </subcellularLocation>
    <subcellularLocation>
        <location evidence="2">Membrane</location>
        <topology evidence="2">Single-pass type I membrane protein</topology>
    </subcellularLocation>
</comment>
<evidence type="ECO:0000256" key="3">
    <source>
        <dbReference type="ARBA" id="ARBA00012513"/>
    </source>
</evidence>
<evidence type="ECO:0000256" key="5">
    <source>
        <dbReference type="ARBA" id="ARBA00022553"/>
    </source>
</evidence>
<evidence type="ECO:0000256" key="2">
    <source>
        <dbReference type="ARBA" id="ARBA00004479"/>
    </source>
</evidence>
<dbReference type="Gramene" id="PRQ61008">
    <property type="protein sequence ID" value="PRQ61008"/>
    <property type="gene ID" value="RchiOBHm_Chr0c16g0499881"/>
</dbReference>
<keyword evidence="6" id="KW-0433">Leucine-rich repeat</keyword>
<evidence type="ECO:0000256" key="10">
    <source>
        <dbReference type="ARBA" id="ARBA00022737"/>
    </source>
</evidence>
<dbReference type="Pfam" id="PF00069">
    <property type="entry name" value="Pkinase"/>
    <property type="match status" value="1"/>
</dbReference>
<dbReference type="InterPro" id="IPR000719">
    <property type="entry name" value="Prot_kinase_dom"/>
</dbReference>
<evidence type="ECO:0000256" key="11">
    <source>
        <dbReference type="ARBA" id="ARBA00022741"/>
    </source>
</evidence>
<comment type="caution">
    <text evidence="23">The sequence shown here is derived from an EMBL/GenBank/DDBJ whole genome shotgun (WGS) entry which is preliminary data.</text>
</comment>
<dbReference type="PANTHER" id="PTHR48053">
    <property type="entry name" value="LEUCINE RICH REPEAT FAMILY PROTEIN, EXPRESSED"/>
    <property type="match status" value="1"/>
</dbReference>
<keyword evidence="5" id="KW-0597">Phosphoprotein</keyword>
<sequence length="891" mass="98655">MNKLSGKIPEEIGLLTKLDLLWLSRNNFSGSIPSEIGNLNVLRQLYLGGNQLSGPIPMKFWNLTNLQKLSLGNNSFNGKIPAEIGLLTKLDILWLYENNFSGSIPSEIGNLKVLIELDLSLNQFTGPIPMKFWNLTNLQSLDLYNNSLCGPIPPEVGNMTSMVDFQVSINQLEGELPKTISHLRKLEWFSVFTNRFWGTIPSDFGKYSPNMIYIDLAWNSFSGELPPELCSGFSLQGFFVHNNNFTGPLPECLRNCSALIGVWVEVNQFTGNITNAFGVHPHLEVIYLSHNKFVGQLSPQWGECKNITDMQMDGNRISGQIPPELGQLRQLQKLNLGSNEFSGEFPVAIGNLSLLFYLSLSRNYLTGVIPRFLGKLTRLEFLDLSDNNFTGVLPVAPGTFQRLTSLNISHNKLSGGIPEEIGNLHLQYLLDLSSNTFSGSLPLNLAKLIMLEILNVSHNQLSRNIPSTFSRMASLVGIDFSYNNLTGPIPTGGIFQKKLPNNAFIGNSGLCGETEGLTPCTSGPKKSNKKILVGVLVPICGLLLLVTISAVVLKTCKKSNLGKIDHPKVSKSFDSIIWGRHGKLTFSEIITATENFDEKYLIGRGGFGSVYKAVLDRRRVVAVKKLNMSVDSSDDIPELNRKSFENEIRTLTEVMHRNVIKLYGFCSWKGCLYLVYEYAERGSLKMVFYGVEGEADVLGWGTRVEIVQGIADAISHLHNDCSHQIIHRDITLSNILLNRDFVPWLSDFGTARLLSSDSSNWTAVAGSYGYMAPELAFTMQVTDKCDVFSFGVVALEIMMGRHPGELLTSLSENGDMLLKDLLDQRLRSPSSQLAVRLVSLLTVALACTSTNPDSRPTMHFVAKELSSARTRSSLSDPFSTVTINKLANFHN</sequence>
<dbReference type="PROSITE" id="PS00109">
    <property type="entry name" value="PROTEIN_KINASE_TYR"/>
    <property type="match status" value="1"/>
</dbReference>
<dbReference type="GO" id="GO:0005524">
    <property type="term" value="F:ATP binding"/>
    <property type="evidence" value="ECO:0007669"/>
    <property type="project" value="UniProtKB-UniRule"/>
</dbReference>
<evidence type="ECO:0000313" key="23">
    <source>
        <dbReference type="EMBL" id="PRQ61008.1"/>
    </source>
</evidence>
<proteinExistence type="predicted"/>
<dbReference type="Pfam" id="PF00560">
    <property type="entry name" value="LRR_1"/>
    <property type="match status" value="8"/>
</dbReference>
<dbReference type="Gene3D" id="1.10.510.10">
    <property type="entry name" value="Transferase(Phosphotransferase) domain 1"/>
    <property type="match status" value="1"/>
</dbReference>
<keyword evidence="4" id="KW-0723">Serine/threonine-protein kinase</keyword>
<feature type="domain" description="Protein kinase" evidence="22">
    <location>
        <begin position="596"/>
        <end position="879"/>
    </location>
</feature>
<dbReference type="FunFam" id="3.80.10.10:FF:000233">
    <property type="entry name" value="Leucine-rich repeat receptor-like protein kinase TDR"/>
    <property type="match status" value="1"/>
</dbReference>
<evidence type="ECO:0000256" key="8">
    <source>
        <dbReference type="ARBA" id="ARBA00022692"/>
    </source>
</evidence>
<name>A0A2P6SQQ5_ROSCH</name>
<dbReference type="GO" id="GO:0004674">
    <property type="term" value="F:protein serine/threonine kinase activity"/>
    <property type="evidence" value="ECO:0007669"/>
    <property type="project" value="UniProtKB-KW"/>
</dbReference>
<evidence type="ECO:0000313" key="24">
    <source>
        <dbReference type="Proteomes" id="UP000238479"/>
    </source>
</evidence>
<evidence type="ECO:0000256" key="7">
    <source>
        <dbReference type="ARBA" id="ARBA00022679"/>
    </source>
</evidence>
<evidence type="ECO:0000256" key="1">
    <source>
        <dbReference type="ARBA" id="ARBA00004236"/>
    </source>
</evidence>
<dbReference type="Gene3D" id="3.80.10.10">
    <property type="entry name" value="Ribonuclease Inhibitor"/>
    <property type="match status" value="2"/>
</dbReference>
<dbReference type="Pfam" id="PF13855">
    <property type="entry name" value="LRR_8"/>
    <property type="match status" value="1"/>
</dbReference>
<dbReference type="InterPro" id="IPR032675">
    <property type="entry name" value="LRR_dom_sf"/>
</dbReference>
<dbReference type="FunFam" id="3.30.200.20:FF:000309">
    <property type="entry name" value="Leucine-rich repeat receptor protein kinase MSP1"/>
    <property type="match status" value="1"/>
</dbReference>
<keyword evidence="14 21" id="KW-1133">Transmembrane helix</keyword>
<comment type="catalytic activity">
    <reaction evidence="19">
        <text>L-seryl-[protein] + ATP = O-phospho-L-seryl-[protein] + ADP + H(+)</text>
        <dbReference type="Rhea" id="RHEA:17989"/>
        <dbReference type="Rhea" id="RHEA-COMP:9863"/>
        <dbReference type="Rhea" id="RHEA-COMP:11604"/>
        <dbReference type="ChEBI" id="CHEBI:15378"/>
        <dbReference type="ChEBI" id="CHEBI:29999"/>
        <dbReference type="ChEBI" id="CHEBI:30616"/>
        <dbReference type="ChEBI" id="CHEBI:83421"/>
        <dbReference type="ChEBI" id="CHEBI:456216"/>
        <dbReference type="EC" id="2.7.11.1"/>
    </reaction>
</comment>
<gene>
    <name evidence="23" type="ORF">RchiOBHm_Chr0c16g0499881</name>
</gene>
<dbReference type="AlphaFoldDB" id="A0A2P6SQQ5"/>
<evidence type="ECO:0000256" key="6">
    <source>
        <dbReference type="ARBA" id="ARBA00022614"/>
    </source>
</evidence>
<protein>
    <recommendedName>
        <fullName evidence="3">non-specific serine/threonine protein kinase</fullName>
        <ecNumber evidence="3">2.7.11.1</ecNumber>
    </recommendedName>
</protein>
<dbReference type="PANTHER" id="PTHR48053:SF32">
    <property type="entry name" value="LEUCINE RICH REPEAT FAMILY PROTEIN, EXPRESSED"/>
    <property type="match status" value="1"/>
</dbReference>
<dbReference type="InterPro" id="IPR008266">
    <property type="entry name" value="Tyr_kinase_AS"/>
</dbReference>
<dbReference type="SUPFAM" id="SSF56112">
    <property type="entry name" value="Protein kinase-like (PK-like)"/>
    <property type="match status" value="1"/>
</dbReference>
<keyword evidence="17" id="KW-0325">Glycoprotein</keyword>
<evidence type="ECO:0000256" key="4">
    <source>
        <dbReference type="ARBA" id="ARBA00022527"/>
    </source>
</evidence>
<dbReference type="InterPro" id="IPR003591">
    <property type="entry name" value="Leu-rich_rpt_typical-subtyp"/>
</dbReference>
<dbReference type="SUPFAM" id="SSF52058">
    <property type="entry name" value="L domain-like"/>
    <property type="match status" value="1"/>
</dbReference>
<dbReference type="OMA" id="WGARVNI"/>
<keyword evidence="8 21" id="KW-0812">Transmembrane</keyword>
<dbReference type="PROSITE" id="PS50011">
    <property type="entry name" value="PROTEIN_KINASE_DOM"/>
    <property type="match status" value="1"/>
</dbReference>
<keyword evidence="13 20" id="KW-0067">ATP-binding</keyword>
<dbReference type="GO" id="GO:0009791">
    <property type="term" value="P:post-embryonic development"/>
    <property type="evidence" value="ECO:0007669"/>
    <property type="project" value="UniProtKB-ARBA"/>
</dbReference>
<evidence type="ECO:0000256" key="16">
    <source>
        <dbReference type="ARBA" id="ARBA00023170"/>
    </source>
</evidence>
<keyword evidence="7 23" id="KW-0808">Transferase</keyword>
<dbReference type="Gene3D" id="3.30.200.20">
    <property type="entry name" value="Phosphorylase Kinase, domain 1"/>
    <property type="match status" value="1"/>
</dbReference>
<feature type="transmembrane region" description="Helical" evidence="21">
    <location>
        <begin position="531"/>
        <end position="553"/>
    </location>
</feature>
<keyword evidence="10" id="KW-0677">Repeat</keyword>
<organism evidence="23 24">
    <name type="scientific">Rosa chinensis</name>
    <name type="common">China rose</name>
    <dbReference type="NCBI Taxonomy" id="74649"/>
    <lineage>
        <taxon>Eukaryota</taxon>
        <taxon>Viridiplantae</taxon>
        <taxon>Streptophyta</taxon>
        <taxon>Embryophyta</taxon>
        <taxon>Tracheophyta</taxon>
        <taxon>Spermatophyta</taxon>
        <taxon>Magnoliopsida</taxon>
        <taxon>eudicotyledons</taxon>
        <taxon>Gunneridae</taxon>
        <taxon>Pentapetalae</taxon>
        <taxon>rosids</taxon>
        <taxon>fabids</taxon>
        <taxon>Rosales</taxon>
        <taxon>Rosaceae</taxon>
        <taxon>Rosoideae</taxon>
        <taxon>Rosoideae incertae sedis</taxon>
        <taxon>Rosa</taxon>
    </lineage>
</organism>
<dbReference type="InterPro" id="IPR001611">
    <property type="entry name" value="Leu-rich_rpt"/>
</dbReference>
<dbReference type="InterPro" id="IPR017441">
    <property type="entry name" value="Protein_kinase_ATP_BS"/>
</dbReference>
<dbReference type="FunFam" id="3.80.10.10:FF:000177">
    <property type="entry name" value="Leucine-rich repeat receptor-like serine/threonine-protein kinase At1g17230"/>
    <property type="match status" value="1"/>
</dbReference>
<dbReference type="SMART" id="SM00369">
    <property type="entry name" value="LRR_TYP"/>
    <property type="match status" value="8"/>
</dbReference>
<dbReference type="InterPro" id="IPR051716">
    <property type="entry name" value="Plant_RL_S/T_kinase"/>
</dbReference>
<dbReference type="Proteomes" id="UP000238479">
    <property type="component" value="Unassembled WGS sequence"/>
</dbReference>
<evidence type="ECO:0000256" key="21">
    <source>
        <dbReference type="SAM" id="Phobius"/>
    </source>
</evidence>
<keyword evidence="15 21" id="KW-0472">Membrane</keyword>
<reference evidence="23 24" key="1">
    <citation type="journal article" date="2018" name="Nat. Genet.">
        <title>The Rosa genome provides new insights in the design of modern roses.</title>
        <authorList>
            <person name="Bendahmane M."/>
        </authorList>
    </citation>
    <scope>NUCLEOTIDE SEQUENCE [LARGE SCALE GENOMIC DNA]</scope>
    <source>
        <strain evidence="24">cv. Old Blush</strain>
    </source>
</reference>
<keyword evidence="11 20" id="KW-0547">Nucleotide-binding</keyword>
<dbReference type="GO" id="GO:0005886">
    <property type="term" value="C:plasma membrane"/>
    <property type="evidence" value="ECO:0007669"/>
    <property type="project" value="UniProtKB-SubCell"/>
</dbReference>
<keyword evidence="16" id="KW-0675">Receptor</keyword>
<evidence type="ECO:0000256" key="20">
    <source>
        <dbReference type="PROSITE-ProRule" id="PRU10141"/>
    </source>
</evidence>
<dbReference type="EMBL" id="PDCK01000015">
    <property type="protein sequence ID" value="PRQ61008.1"/>
    <property type="molecule type" value="Genomic_DNA"/>
</dbReference>
<keyword evidence="24" id="KW-1185">Reference proteome</keyword>
<dbReference type="PROSITE" id="PS00107">
    <property type="entry name" value="PROTEIN_KINASE_ATP"/>
    <property type="match status" value="1"/>
</dbReference>
<dbReference type="EC" id="2.7.11.1" evidence="3"/>
<evidence type="ECO:0000256" key="17">
    <source>
        <dbReference type="ARBA" id="ARBA00023180"/>
    </source>
</evidence>
<dbReference type="InterPro" id="IPR011009">
    <property type="entry name" value="Kinase-like_dom_sf"/>
</dbReference>
<feature type="binding site" evidence="20">
    <location>
        <position position="625"/>
    </location>
    <ligand>
        <name>ATP</name>
        <dbReference type="ChEBI" id="CHEBI:30616"/>
    </ligand>
</feature>
<evidence type="ECO:0000256" key="12">
    <source>
        <dbReference type="ARBA" id="ARBA00022777"/>
    </source>
</evidence>
<keyword evidence="12" id="KW-0418">Kinase</keyword>